<evidence type="ECO:0000313" key="5">
    <source>
        <dbReference type="EMBL" id="WOJ89301.1"/>
    </source>
</evidence>
<evidence type="ECO:0000256" key="3">
    <source>
        <dbReference type="ARBA" id="ARBA00022801"/>
    </source>
</evidence>
<dbReference type="Pfam" id="PF13365">
    <property type="entry name" value="Trypsin_2"/>
    <property type="match status" value="1"/>
</dbReference>
<evidence type="ECO:0000256" key="1">
    <source>
        <dbReference type="ARBA" id="ARBA00010541"/>
    </source>
</evidence>
<dbReference type="Proteomes" id="UP001626536">
    <property type="component" value="Chromosome"/>
</dbReference>
<proteinExistence type="inferred from homology"/>
<evidence type="ECO:0000256" key="2">
    <source>
        <dbReference type="ARBA" id="ARBA00022670"/>
    </source>
</evidence>
<name>A0ABZ0HR70_9HYPH</name>
<gene>
    <name evidence="5" type="ORF">RZS28_16105</name>
</gene>
<dbReference type="RefSeq" id="WP_407338744.1">
    <property type="nucleotide sequence ID" value="NZ_CP136862.1"/>
</dbReference>
<comment type="similarity">
    <text evidence="1">Belongs to the peptidase S1C family.</text>
</comment>
<accession>A0ABZ0HR70</accession>
<organism evidence="5 6">
    <name type="scientific">Methylocapsa polymorpha</name>
    <dbReference type="NCBI Taxonomy" id="3080828"/>
    <lineage>
        <taxon>Bacteria</taxon>
        <taxon>Pseudomonadati</taxon>
        <taxon>Pseudomonadota</taxon>
        <taxon>Alphaproteobacteria</taxon>
        <taxon>Hyphomicrobiales</taxon>
        <taxon>Beijerinckiaceae</taxon>
        <taxon>Methylocapsa</taxon>
    </lineage>
</organism>
<keyword evidence="2" id="KW-0645">Protease</keyword>
<reference evidence="5 6" key="1">
    <citation type="submission" date="2023-10" db="EMBL/GenBank/DDBJ databases">
        <title>Novel methanotroph of the genus Methylocapsa from a subarctic wetland.</title>
        <authorList>
            <person name="Belova S.E."/>
            <person name="Oshkin I.Y."/>
            <person name="Miroshnikov K."/>
            <person name="Dedysh S.N."/>
        </authorList>
    </citation>
    <scope>NUCLEOTIDE SEQUENCE [LARGE SCALE GENOMIC DNA]</scope>
    <source>
        <strain evidence="5 6">RX1</strain>
    </source>
</reference>
<protein>
    <submittedName>
        <fullName evidence="5">Trypsin-like peptidase domain-containing protein</fullName>
    </submittedName>
</protein>
<feature type="domain" description="PDZ" evidence="4">
    <location>
        <begin position="253"/>
        <end position="350"/>
    </location>
</feature>
<sequence length="367" mass="38165">MTNRFLQIAIIWLLVLATGFVAEPYLVAWRFSATSPQTIAPRADLTETERTTIKLFQTVSPSVVYIFAQTSSQNLFTLEPEESVVQTGTGIIWDPAGHVITNYHVAKGSNQFGARLPSGESVAARIIAVSPQYDLAVLQLERPRAPIHPIAIGNSSDLQVGQSAFAIGNPYGLEQTLTSGIISALHRRIPTESGHEIVGGIQTDAPLNPGNSGGPLLDSSGRLIGVNSAIISGSGSSSGIGIAIPIDVVNRVAAELIREGHVPIPGIGIVAAAEAAATRLGIDGVVILRVQPDSPAAKAGLEGVAPGKAKVGDVITAVNGQTVHDITDLAGVFEQIGVGKTVTLTVLCGDQSRSVEVTLADVSRYQG</sequence>
<dbReference type="Gene3D" id="2.30.42.10">
    <property type="match status" value="1"/>
</dbReference>
<dbReference type="SUPFAM" id="SSF50156">
    <property type="entry name" value="PDZ domain-like"/>
    <property type="match status" value="1"/>
</dbReference>
<evidence type="ECO:0000259" key="4">
    <source>
        <dbReference type="PROSITE" id="PS50106"/>
    </source>
</evidence>
<dbReference type="Gene3D" id="2.40.10.10">
    <property type="entry name" value="Trypsin-like serine proteases"/>
    <property type="match status" value="2"/>
</dbReference>
<keyword evidence="3" id="KW-0378">Hydrolase</keyword>
<dbReference type="PRINTS" id="PR00834">
    <property type="entry name" value="PROTEASES2C"/>
</dbReference>
<dbReference type="SUPFAM" id="SSF50494">
    <property type="entry name" value="Trypsin-like serine proteases"/>
    <property type="match status" value="1"/>
</dbReference>
<dbReference type="InterPro" id="IPR001940">
    <property type="entry name" value="Peptidase_S1C"/>
</dbReference>
<dbReference type="PANTHER" id="PTHR43343:SF3">
    <property type="entry name" value="PROTEASE DO-LIKE 8, CHLOROPLASTIC"/>
    <property type="match status" value="1"/>
</dbReference>
<dbReference type="PROSITE" id="PS50106">
    <property type="entry name" value="PDZ"/>
    <property type="match status" value="1"/>
</dbReference>
<dbReference type="InterPro" id="IPR009003">
    <property type="entry name" value="Peptidase_S1_PA"/>
</dbReference>
<dbReference type="InterPro" id="IPR001478">
    <property type="entry name" value="PDZ"/>
</dbReference>
<dbReference type="EMBL" id="CP136862">
    <property type="protein sequence ID" value="WOJ89301.1"/>
    <property type="molecule type" value="Genomic_DNA"/>
</dbReference>
<dbReference type="InterPro" id="IPR043504">
    <property type="entry name" value="Peptidase_S1_PA_chymotrypsin"/>
</dbReference>
<dbReference type="InterPro" id="IPR051201">
    <property type="entry name" value="Chloro_Bact_Ser_Proteases"/>
</dbReference>
<evidence type="ECO:0000313" key="6">
    <source>
        <dbReference type="Proteomes" id="UP001626536"/>
    </source>
</evidence>
<keyword evidence="6" id="KW-1185">Reference proteome</keyword>
<dbReference type="PANTHER" id="PTHR43343">
    <property type="entry name" value="PEPTIDASE S12"/>
    <property type="match status" value="1"/>
</dbReference>
<dbReference type="Pfam" id="PF13180">
    <property type="entry name" value="PDZ_2"/>
    <property type="match status" value="1"/>
</dbReference>
<dbReference type="InterPro" id="IPR036034">
    <property type="entry name" value="PDZ_sf"/>
</dbReference>
<dbReference type="SMART" id="SM00228">
    <property type="entry name" value="PDZ"/>
    <property type="match status" value="1"/>
</dbReference>